<feature type="transmembrane region" description="Helical" evidence="5">
    <location>
        <begin position="106"/>
        <end position="123"/>
    </location>
</feature>
<comment type="caution">
    <text evidence="8">The sequence shown here is derived from an EMBL/GenBank/DDBJ whole genome shotgun (WGS) entry which is preliminary data.</text>
</comment>
<evidence type="ECO:0000256" key="2">
    <source>
        <dbReference type="ARBA" id="ARBA00022692"/>
    </source>
</evidence>
<feature type="transmembrane region" description="Helical" evidence="5">
    <location>
        <begin position="77"/>
        <end position="94"/>
    </location>
</feature>
<feature type="transmembrane region" description="Helical" evidence="5">
    <location>
        <begin position="39"/>
        <end position="57"/>
    </location>
</feature>
<dbReference type="Pfam" id="PF00361">
    <property type="entry name" value="Proton_antipo_M"/>
    <property type="match status" value="1"/>
</dbReference>
<gene>
    <name evidence="5" type="primary">nuoN</name>
    <name evidence="8" type="ORF">ACFPK1_00890</name>
</gene>
<feature type="transmembrane region" description="Helical" evidence="5">
    <location>
        <begin position="267"/>
        <end position="288"/>
    </location>
</feature>
<feature type="domain" description="NADH:quinone oxidoreductase/Mrp antiporter transmembrane" evidence="7">
    <location>
        <begin position="123"/>
        <end position="407"/>
    </location>
</feature>
<comment type="catalytic activity">
    <reaction evidence="5">
        <text>a quinone + NADH + 5 H(+)(in) = a quinol + NAD(+) + 4 H(+)(out)</text>
        <dbReference type="Rhea" id="RHEA:57888"/>
        <dbReference type="ChEBI" id="CHEBI:15378"/>
        <dbReference type="ChEBI" id="CHEBI:24646"/>
        <dbReference type="ChEBI" id="CHEBI:57540"/>
        <dbReference type="ChEBI" id="CHEBI:57945"/>
        <dbReference type="ChEBI" id="CHEBI:132124"/>
    </reaction>
</comment>
<feature type="transmembrane region" description="Helical" evidence="5">
    <location>
        <begin position="192"/>
        <end position="214"/>
    </location>
</feature>
<feature type="transmembrane region" description="Helical" evidence="5">
    <location>
        <begin position="362"/>
        <end position="385"/>
    </location>
</feature>
<comment type="subcellular location">
    <subcellularLocation>
        <location evidence="5">Cell membrane</location>
        <topology evidence="5">Multi-pass membrane protein</topology>
    </subcellularLocation>
    <subcellularLocation>
        <location evidence="1">Endomembrane system</location>
        <topology evidence="1">Multi-pass membrane protein</topology>
    </subcellularLocation>
    <subcellularLocation>
        <location evidence="6">Membrane</location>
        <topology evidence="6">Multi-pass membrane protein</topology>
    </subcellularLocation>
</comment>
<keyword evidence="5" id="KW-0874">Quinone</keyword>
<feature type="transmembrane region" description="Helical" evidence="5">
    <location>
        <begin position="397"/>
        <end position="417"/>
    </location>
</feature>
<evidence type="ECO:0000313" key="8">
    <source>
        <dbReference type="EMBL" id="MFC5136774.1"/>
    </source>
</evidence>
<evidence type="ECO:0000313" key="9">
    <source>
        <dbReference type="Proteomes" id="UP001596175"/>
    </source>
</evidence>
<keyword evidence="5" id="KW-1003">Cell membrane</keyword>
<keyword evidence="2 5" id="KW-0812">Transmembrane</keyword>
<keyword evidence="3 5" id="KW-1133">Transmembrane helix</keyword>
<feature type="transmembrane region" description="Helical" evidence="5">
    <location>
        <begin position="321"/>
        <end position="342"/>
    </location>
</feature>
<feature type="transmembrane region" description="Helical" evidence="5">
    <location>
        <begin position="129"/>
        <end position="147"/>
    </location>
</feature>
<proteinExistence type="inferred from homology"/>
<sequence>MVMMNEDPTTLVPELALLFGAVLALLVGAWTPRRRQGRVRVLALVAVGVGLVGTVVAATKPPSSTFDTYVLDTTTHAVRATILVAVALILWFSRDAVAAHPRESEFTALVLLGGLGAALMAGASDLLLLFAAFLLASVPLYALSGWAKTGATTEAALKYYLSGAFAGVTMISGTTLLYGATGTTSYDMLPEGLMTGAAIPAAVGLVALLAGLAFKAGAVPAHFWVPDVTDGTPPPVAAVLTTIPKIGALAAMWRLLATAVPEAVVPWPLIVAVLAALSMTLGNLAAFAQTSVLRLLAYSTVSQVGYLLVIVAVGARTPDALPALLFYLAAYAVTNVGAFAVVAAHPARTIEDFRGLGRRRPLLAIALVVCLLGLVGTPPTAVFVGKLTAFTAAFDGGMAWLAVLAAANTVASLFYYLRWITPLFRDEQPSEPSDDSDKAGESRTAARGAVVAAAVSLALGVAAGVVLPLVAAG</sequence>
<dbReference type="Proteomes" id="UP001596175">
    <property type="component" value="Unassembled WGS sequence"/>
</dbReference>
<dbReference type="InterPro" id="IPR010096">
    <property type="entry name" value="NADH-Q_OxRdtase_suN/2"/>
</dbReference>
<feature type="transmembrane region" description="Helical" evidence="5">
    <location>
        <begin position="235"/>
        <end position="255"/>
    </location>
</feature>
<dbReference type="PANTHER" id="PTHR22773">
    <property type="entry name" value="NADH DEHYDROGENASE"/>
    <property type="match status" value="1"/>
</dbReference>
<evidence type="ECO:0000256" key="1">
    <source>
        <dbReference type="ARBA" id="ARBA00004127"/>
    </source>
</evidence>
<keyword evidence="5" id="KW-0813">Transport</keyword>
<dbReference type="EC" id="7.1.1.-" evidence="5"/>
<feature type="transmembrane region" description="Helical" evidence="5">
    <location>
        <begin position="159"/>
        <end position="180"/>
    </location>
</feature>
<comment type="subunit">
    <text evidence="5">NDH-1 is composed of 14 different subunits. Subunits NuoA, H, J, K, L, M, N constitute the membrane sector of the complex.</text>
</comment>
<dbReference type="HAMAP" id="MF_00445">
    <property type="entry name" value="NDH1_NuoN_1"/>
    <property type="match status" value="1"/>
</dbReference>
<evidence type="ECO:0000256" key="6">
    <source>
        <dbReference type="RuleBase" id="RU000320"/>
    </source>
</evidence>
<reference evidence="9" key="1">
    <citation type="journal article" date="2019" name="Int. J. Syst. Evol. Microbiol.">
        <title>The Global Catalogue of Microorganisms (GCM) 10K type strain sequencing project: providing services to taxonomists for standard genome sequencing and annotation.</title>
        <authorList>
            <consortium name="The Broad Institute Genomics Platform"/>
            <consortium name="The Broad Institute Genome Sequencing Center for Infectious Disease"/>
            <person name="Wu L."/>
            <person name="Ma J."/>
        </authorList>
    </citation>
    <scope>NUCLEOTIDE SEQUENCE [LARGE SCALE GENOMIC DNA]</scope>
    <source>
        <strain evidence="9">XZYJ18</strain>
    </source>
</reference>
<evidence type="ECO:0000256" key="5">
    <source>
        <dbReference type="HAMAP-Rule" id="MF_00445"/>
    </source>
</evidence>
<comment type="similarity">
    <text evidence="5">Belongs to the complex I subunit 2 family.</text>
</comment>
<accession>A0ABV9Z647</accession>
<organism evidence="8 9">
    <name type="scientific">Actinomycetospora rhizophila</name>
    <dbReference type="NCBI Taxonomy" id="1416876"/>
    <lineage>
        <taxon>Bacteria</taxon>
        <taxon>Bacillati</taxon>
        <taxon>Actinomycetota</taxon>
        <taxon>Actinomycetes</taxon>
        <taxon>Pseudonocardiales</taxon>
        <taxon>Pseudonocardiaceae</taxon>
        <taxon>Actinomycetospora</taxon>
    </lineage>
</organism>
<evidence type="ECO:0000256" key="3">
    <source>
        <dbReference type="ARBA" id="ARBA00022989"/>
    </source>
</evidence>
<keyword evidence="4 5" id="KW-0472">Membrane</keyword>
<feature type="transmembrane region" description="Helical" evidence="5">
    <location>
        <begin position="12"/>
        <end position="32"/>
    </location>
</feature>
<name>A0ABV9Z647_9PSEU</name>
<keyword evidence="5" id="KW-0520">NAD</keyword>
<dbReference type="EMBL" id="JBHSKG010000001">
    <property type="protein sequence ID" value="MFC5136774.1"/>
    <property type="molecule type" value="Genomic_DNA"/>
</dbReference>
<evidence type="ECO:0000256" key="4">
    <source>
        <dbReference type="ARBA" id="ARBA00023136"/>
    </source>
</evidence>
<evidence type="ECO:0000259" key="7">
    <source>
        <dbReference type="Pfam" id="PF00361"/>
    </source>
</evidence>
<dbReference type="RefSeq" id="WP_378019011.1">
    <property type="nucleotide sequence ID" value="NZ_JBHSKG010000001.1"/>
</dbReference>
<feature type="transmembrane region" description="Helical" evidence="5">
    <location>
        <begin position="448"/>
        <end position="471"/>
    </location>
</feature>
<protein>
    <recommendedName>
        <fullName evidence="5">NADH-quinone oxidoreductase subunit N</fullName>
        <ecNumber evidence="5">7.1.1.-</ecNumber>
    </recommendedName>
    <alternativeName>
        <fullName evidence="5">NADH dehydrogenase I subunit N</fullName>
    </alternativeName>
    <alternativeName>
        <fullName evidence="5">NDH-1 subunit N</fullName>
    </alternativeName>
</protein>
<keyword evidence="5" id="KW-1278">Translocase</keyword>
<keyword evidence="9" id="KW-1185">Reference proteome</keyword>
<dbReference type="InterPro" id="IPR001750">
    <property type="entry name" value="ND/Mrp_TM"/>
</dbReference>
<feature type="transmembrane region" description="Helical" evidence="5">
    <location>
        <begin position="295"/>
        <end position="315"/>
    </location>
</feature>
<comment type="function">
    <text evidence="5">NDH-1 shuttles electrons from NADH, via FMN and iron-sulfur (Fe-S) centers, to quinones in the respiratory chain. The immediate electron acceptor for the enzyme in this species is believed to be a menaquinone. Couples the redox reaction to proton translocation (for every two electrons transferred, four hydrogen ions are translocated across the cytoplasmic membrane), and thus conserves the redox energy in a proton gradient.</text>
</comment>